<sequence length="300" mass="33970">MSLSQRLGYSSADRLLIINGDDYGMCHANNRAIQGLLSEGIISSATVMMPCTWAKEAVTWAASHPQYDVGVHLTFTSEWESYKWGPVTRNGEVSSLITEEGYFPQDSKTFELSADEEEVRAEIIHQIELAIQMGLNPTHLDNHMGSLYGLATGRDFLEIVFDICASYGLPFRMPRNIDIGIDVPSEMAEIAKLRAQQADEKGVIILDYLLGLPFQEVEGETYETFRYSMASLLHSLKPGVSEIILHPSVVTDELQAINPHFKKRGMEFELFRDPFIKQVIKEEGIHMIRWRDLRDLQREG</sequence>
<dbReference type="RefSeq" id="WP_209850024.1">
    <property type="nucleotide sequence ID" value="NZ_CBCRVE010000005.1"/>
</dbReference>
<gene>
    <name evidence="6" type="ORF">J2Z20_002364</name>
</gene>
<proteinExistence type="predicted"/>
<dbReference type="Pfam" id="PF04794">
    <property type="entry name" value="YdjC"/>
    <property type="match status" value="1"/>
</dbReference>
<dbReference type="PANTHER" id="PTHR31609">
    <property type="entry name" value="YDJC DEACETYLASE FAMILY MEMBER"/>
    <property type="match status" value="1"/>
</dbReference>
<comment type="cofactor">
    <cofactor evidence="1">
        <name>Mg(2+)</name>
        <dbReference type="ChEBI" id="CHEBI:18420"/>
    </cofactor>
</comment>
<dbReference type="InterPro" id="IPR011330">
    <property type="entry name" value="Glyco_hydro/deAcase_b/a-brl"/>
</dbReference>
<dbReference type="SUPFAM" id="SSF88713">
    <property type="entry name" value="Glycoside hydrolase/deacetylase"/>
    <property type="match status" value="1"/>
</dbReference>
<organism evidence="6 7">
    <name type="scientific">Paenibacillus sediminis</name>
    <dbReference type="NCBI Taxonomy" id="664909"/>
    <lineage>
        <taxon>Bacteria</taxon>
        <taxon>Bacillati</taxon>
        <taxon>Bacillota</taxon>
        <taxon>Bacilli</taxon>
        <taxon>Bacillales</taxon>
        <taxon>Paenibacillaceae</taxon>
        <taxon>Paenibacillus</taxon>
    </lineage>
</organism>
<accession>A0ABS4H4K4</accession>
<dbReference type="Proteomes" id="UP001519273">
    <property type="component" value="Unassembled WGS sequence"/>
</dbReference>
<evidence type="ECO:0000256" key="2">
    <source>
        <dbReference type="ARBA" id="ARBA00022723"/>
    </source>
</evidence>
<evidence type="ECO:0000313" key="7">
    <source>
        <dbReference type="Proteomes" id="UP001519273"/>
    </source>
</evidence>
<keyword evidence="3 6" id="KW-0378">Hydrolase</keyword>
<dbReference type="InterPro" id="IPR006879">
    <property type="entry name" value="YdjC-like"/>
</dbReference>
<keyword evidence="2" id="KW-0479">Metal-binding</keyword>
<keyword evidence="4" id="KW-0460">Magnesium</keyword>
<evidence type="ECO:0000256" key="3">
    <source>
        <dbReference type="ARBA" id="ARBA00022801"/>
    </source>
</evidence>
<evidence type="ECO:0000256" key="5">
    <source>
        <dbReference type="ARBA" id="ARBA00023277"/>
    </source>
</evidence>
<protein>
    <submittedName>
        <fullName evidence="6">Glycoside hydrolase/deacetylase ChbG (UPF0249 family)</fullName>
        <ecNumber evidence="6">3.5.1.105</ecNumber>
    </submittedName>
</protein>
<evidence type="ECO:0000313" key="6">
    <source>
        <dbReference type="EMBL" id="MBP1937469.1"/>
    </source>
</evidence>
<keyword evidence="7" id="KW-1185">Reference proteome</keyword>
<dbReference type="PANTHER" id="PTHR31609:SF1">
    <property type="entry name" value="CARBOHYDRATE DEACETYLASE"/>
    <property type="match status" value="1"/>
</dbReference>
<comment type="caution">
    <text evidence="6">The sequence shown here is derived from an EMBL/GenBank/DDBJ whole genome shotgun (WGS) entry which is preliminary data.</text>
</comment>
<evidence type="ECO:0000256" key="1">
    <source>
        <dbReference type="ARBA" id="ARBA00001946"/>
    </source>
</evidence>
<evidence type="ECO:0000256" key="4">
    <source>
        <dbReference type="ARBA" id="ARBA00022842"/>
    </source>
</evidence>
<keyword evidence="5" id="KW-0119">Carbohydrate metabolism</keyword>
<name>A0ABS4H4K4_9BACL</name>
<dbReference type="EMBL" id="JAGGKP010000005">
    <property type="protein sequence ID" value="MBP1937469.1"/>
    <property type="molecule type" value="Genomic_DNA"/>
</dbReference>
<dbReference type="GO" id="GO:0036311">
    <property type="term" value="F:chitin disaccharide deacetylase activity"/>
    <property type="evidence" value="ECO:0007669"/>
    <property type="project" value="UniProtKB-EC"/>
</dbReference>
<dbReference type="EC" id="3.5.1.105" evidence="6"/>
<reference evidence="6 7" key="1">
    <citation type="submission" date="2021-03" db="EMBL/GenBank/DDBJ databases">
        <title>Genomic Encyclopedia of Type Strains, Phase IV (KMG-IV): sequencing the most valuable type-strain genomes for metagenomic binning, comparative biology and taxonomic classification.</title>
        <authorList>
            <person name="Goeker M."/>
        </authorList>
    </citation>
    <scope>NUCLEOTIDE SEQUENCE [LARGE SCALE GENOMIC DNA]</scope>
    <source>
        <strain evidence="6 7">DSM 23491</strain>
    </source>
</reference>
<dbReference type="CDD" id="cd10802">
    <property type="entry name" value="YdjC_TTHB029_like"/>
    <property type="match status" value="1"/>
</dbReference>
<dbReference type="Gene3D" id="3.20.20.370">
    <property type="entry name" value="Glycoside hydrolase/deacetylase"/>
    <property type="match status" value="1"/>
</dbReference>